<sequence>MLKYFFGVGDDTGSLRNEPTIDYNNTLPSLNTSLRGTSRGPLNPIEAISRDADARYTRYDYKDNTRAVIDFSDDDLDSDEEVTRDFNMIMDNFTRTSEHMSRYSDDRHSTAFSLPSDYPGKFETPRDAKSGGYTALHSQHRPPKNRFLDETWQSGGRKGTKQTNERVSVSNPKDPLLFTEKINVQIEELQQQVENELRSAAGSEVEDVNVKRAMEKITLQNEFLSQLNALVDLNMASTEEQSIPNNLLQKYHILKQEYLKELHNSQDLYKGYYKLILKYRLLRKNHRHDDPAGNNTADRRSVNRSTFTVKEKIRLIKSTSNQESIKLICVNVLKELESLENKDAIIESYKRELEAANAKIKELETTLQDRNSTRDTTQP</sequence>
<feature type="coiled-coil region" evidence="1">
    <location>
        <begin position="339"/>
        <end position="373"/>
    </location>
</feature>
<dbReference type="OrthoDB" id="4025341at2759"/>
<evidence type="ECO:0008006" key="5">
    <source>
        <dbReference type="Google" id="ProtNLM"/>
    </source>
</evidence>
<feature type="compositionally biased region" description="Polar residues" evidence="2">
    <location>
        <begin position="161"/>
        <end position="171"/>
    </location>
</feature>
<gene>
    <name evidence="3" type="ORF">CANTADRAFT_4768</name>
</gene>
<keyword evidence="1" id="KW-0175">Coiled coil</keyword>
<evidence type="ECO:0000256" key="1">
    <source>
        <dbReference type="SAM" id="Coils"/>
    </source>
</evidence>
<dbReference type="Proteomes" id="UP000094285">
    <property type="component" value="Unassembled WGS sequence"/>
</dbReference>
<reference evidence="4" key="1">
    <citation type="submission" date="2016-05" db="EMBL/GenBank/DDBJ databases">
        <title>Comparative genomics of biotechnologically important yeasts.</title>
        <authorList>
            <consortium name="DOE Joint Genome Institute"/>
            <person name="Riley R."/>
            <person name="Haridas S."/>
            <person name="Wolfe K.H."/>
            <person name="Lopes M.R."/>
            <person name="Hittinger C.T."/>
            <person name="Goker M."/>
            <person name="Salamov A."/>
            <person name="Wisecaver J."/>
            <person name="Long T.M."/>
            <person name="Aerts A.L."/>
            <person name="Barry K."/>
            <person name="Choi C."/>
            <person name="Clum A."/>
            <person name="Coughlan A.Y."/>
            <person name="Deshpande S."/>
            <person name="Douglass A.P."/>
            <person name="Hanson S.J."/>
            <person name="Klenk H.-P."/>
            <person name="Labutti K."/>
            <person name="Lapidus A."/>
            <person name="Lindquist E."/>
            <person name="Lipzen A."/>
            <person name="Meier-Kolthoff J.P."/>
            <person name="Ohm R.A."/>
            <person name="Otillar R.P."/>
            <person name="Pangilinan J."/>
            <person name="Peng Y."/>
            <person name="Rokas A."/>
            <person name="Rosa C.A."/>
            <person name="Scheuner C."/>
            <person name="Sibirny A.A."/>
            <person name="Slot J.C."/>
            <person name="Stielow J.B."/>
            <person name="Sun H."/>
            <person name="Kurtzman C.P."/>
            <person name="Blackwell M."/>
            <person name="Grigoriev I.V."/>
            <person name="Jeffries T.W."/>
        </authorList>
    </citation>
    <scope>NUCLEOTIDE SEQUENCE [LARGE SCALE GENOMIC DNA]</scope>
    <source>
        <strain evidence="4">NRRL Y-17324</strain>
    </source>
</reference>
<dbReference type="EMBL" id="KV453910">
    <property type="protein sequence ID" value="ODV80763.1"/>
    <property type="molecule type" value="Genomic_DNA"/>
</dbReference>
<dbReference type="RefSeq" id="XP_020065885.1">
    <property type="nucleotide sequence ID" value="XM_020209489.1"/>
</dbReference>
<name>A0A1E4SMM1_9ASCO</name>
<feature type="region of interest" description="Disordered" evidence="2">
    <location>
        <begin position="127"/>
        <end position="171"/>
    </location>
</feature>
<proteinExistence type="predicted"/>
<protein>
    <recommendedName>
        <fullName evidence="5">Spindle pole body component Bbp1 C-terminal domain-containing protein</fullName>
    </recommendedName>
</protein>
<dbReference type="GeneID" id="30983625"/>
<feature type="coiled-coil region" evidence="1">
    <location>
        <begin position="179"/>
        <end position="206"/>
    </location>
</feature>
<evidence type="ECO:0000256" key="2">
    <source>
        <dbReference type="SAM" id="MobiDB-lite"/>
    </source>
</evidence>
<organism evidence="3 4">
    <name type="scientific">Suhomyces tanzawaensis NRRL Y-17324</name>
    <dbReference type="NCBI Taxonomy" id="984487"/>
    <lineage>
        <taxon>Eukaryota</taxon>
        <taxon>Fungi</taxon>
        <taxon>Dikarya</taxon>
        <taxon>Ascomycota</taxon>
        <taxon>Saccharomycotina</taxon>
        <taxon>Pichiomycetes</taxon>
        <taxon>Debaryomycetaceae</taxon>
        <taxon>Suhomyces</taxon>
    </lineage>
</organism>
<evidence type="ECO:0000313" key="4">
    <source>
        <dbReference type="Proteomes" id="UP000094285"/>
    </source>
</evidence>
<dbReference type="AlphaFoldDB" id="A0A1E4SMM1"/>
<accession>A0A1E4SMM1</accession>
<keyword evidence="4" id="KW-1185">Reference proteome</keyword>
<evidence type="ECO:0000313" key="3">
    <source>
        <dbReference type="EMBL" id="ODV80763.1"/>
    </source>
</evidence>